<dbReference type="EMBL" id="JBDFQZ010000010">
    <property type="protein sequence ID" value="KAK9681713.1"/>
    <property type="molecule type" value="Genomic_DNA"/>
</dbReference>
<accession>A0AAW1HZP0</accession>
<evidence type="ECO:0008006" key="3">
    <source>
        <dbReference type="Google" id="ProtNLM"/>
    </source>
</evidence>
<protein>
    <recommendedName>
        <fullName evidence="3">Retrovirus-related Pol polyprotein from transposon TNT 1-94</fullName>
    </recommendedName>
</protein>
<proteinExistence type="predicted"/>
<comment type="caution">
    <text evidence="1">The sequence shown here is derived from an EMBL/GenBank/DDBJ whole genome shotgun (WGS) entry which is preliminary data.</text>
</comment>
<feature type="non-terminal residue" evidence="1">
    <location>
        <position position="1"/>
    </location>
</feature>
<evidence type="ECO:0000313" key="2">
    <source>
        <dbReference type="Proteomes" id="UP001443914"/>
    </source>
</evidence>
<organism evidence="1 2">
    <name type="scientific">Saponaria officinalis</name>
    <name type="common">Common soapwort</name>
    <name type="synonym">Lychnis saponaria</name>
    <dbReference type="NCBI Taxonomy" id="3572"/>
    <lineage>
        <taxon>Eukaryota</taxon>
        <taxon>Viridiplantae</taxon>
        <taxon>Streptophyta</taxon>
        <taxon>Embryophyta</taxon>
        <taxon>Tracheophyta</taxon>
        <taxon>Spermatophyta</taxon>
        <taxon>Magnoliopsida</taxon>
        <taxon>eudicotyledons</taxon>
        <taxon>Gunneridae</taxon>
        <taxon>Pentapetalae</taxon>
        <taxon>Caryophyllales</taxon>
        <taxon>Caryophyllaceae</taxon>
        <taxon>Caryophylleae</taxon>
        <taxon>Saponaria</taxon>
    </lineage>
</organism>
<keyword evidence="2" id="KW-1185">Reference proteome</keyword>
<dbReference type="AlphaFoldDB" id="A0AAW1HZP0"/>
<dbReference type="Proteomes" id="UP001443914">
    <property type="component" value="Unassembled WGS sequence"/>
</dbReference>
<sequence>NKFDGKNFAFWKMQITDYLYSKDLHLPLDDKKTDSIEKAEWEHLDRQALGVVRLTLARNVAFNVISANSTVEFMNALENMYEKPSATNKLDDAGYKVAFERGT</sequence>
<name>A0AAW1HZP0_SAPOF</name>
<gene>
    <name evidence="1" type="ORF">RND81_10G022200</name>
</gene>
<reference evidence="1" key="1">
    <citation type="submission" date="2024-03" db="EMBL/GenBank/DDBJ databases">
        <title>WGS assembly of Saponaria officinalis var. Norfolk2.</title>
        <authorList>
            <person name="Jenkins J."/>
            <person name="Shu S."/>
            <person name="Grimwood J."/>
            <person name="Barry K."/>
            <person name="Goodstein D."/>
            <person name="Schmutz J."/>
            <person name="Leebens-Mack J."/>
            <person name="Osbourn A."/>
        </authorList>
    </citation>
    <scope>NUCLEOTIDE SEQUENCE [LARGE SCALE GENOMIC DNA]</scope>
    <source>
        <strain evidence="1">JIC</strain>
    </source>
</reference>
<evidence type="ECO:0000313" key="1">
    <source>
        <dbReference type="EMBL" id="KAK9681713.1"/>
    </source>
</evidence>